<dbReference type="EMBL" id="JAFLRD010000003">
    <property type="protein sequence ID" value="MBO0414733.1"/>
    <property type="molecule type" value="Genomic_DNA"/>
</dbReference>
<evidence type="ECO:0000313" key="2">
    <source>
        <dbReference type="Proteomes" id="UP000664349"/>
    </source>
</evidence>
<protein>
    <submittedName>
        <fullName evidence="1">Com family DNA-binding transcriptional regulator</fullName>
    </submittedName>
</protein>
<dbReference type="Pfam" id="PF10122">
    <property type="entry name" value="Zn_ribbon_Com"/>
    <property type="match status" value="1"/>
</dbReference>
<proteinExistence type="predicted"/>
<dbReference type="GO" id="GO:0003677">
    <property type="term" value="F:DNA binding"/>
    <property type="evidence" value="ECO:0007669"/>
    <property type="project" value="UniProtKB-KW"/>
</dbReference>
<gene>
    <name evidence="1" type="ORF">J1C50_04350</name>
</gene>
<organism evidence="1 2">
    <name type="scientific">Chromobacterium haemolyticum</name>
    <dbReference type="NCBI Taxonomy" id="394935"/>
    <lineage>
        <taxon>Bacteria</taxon>
        <taxon>Pseudomonadati</taxon>
        <taxon>Pseudomonadota</taxon>
        <taxon>Betaproteobacteria</taxon>
        <taxon>Neisseriales</taxon>
        <taxon>Chromobacteriaceae</taxon>
        <taxon>Chromobacterium</taxon>
    </lineage>
</organism>
<dbReference type="RefSeq" id="WP_114152753.1">
    <property type="nucleotide sequence ID" value="NZ_JAEILV010000003.1"/>
</dbReference>
<dbReference type="InterPro" id="IPR019294">
    <property type="entry name" value="Translation_reg_Com"/>
</dbReference>
<keyword evidence="2" id="KW-1185">Reference proteome</keyword>
<comment type="caution">
    <text evidence="1">The sequence shown here is derived from an EMBL/GenBank/DDBJ whole genome shotgun (WGS) entry which is preliminary data.</text>
</comment>
<dbReference type="Proteomes" id="UP000664349">
    <property type="component" value="Unassembled WGS sequence"/>
</dbReference>
<name>A0ABS3GJ23_9NEIS</name>
<reference evidence="1 2" key="1">
    <citation type="submission" date="2021-03" db="EMBL/GenBank/DDBJ databases">
        <title>First Case of infection caused by Chromobacterium haemolyticum derived from water in China.</title>
        <authorList>
            <person name="Chen J."/>
            <person name="Liu C."/>
        </authorList>
    </citation>
    <scope>NUCLEOTIDE SEQUENCE [LARGE SCALE GENOMIC DNA]</scope>
    <source>
        <strain evidence="1 2">WJ-5</strain>
    </source>
</reference>
<sequence>MNKTIAEEIRCGCCHKKLAEGWYVELRIKCPRCSAMNAFVATSPRMPASVRDCLDHRRRQSSKP</sequence>
<evidence type="ECO:0000313" key="1">
    <source>
        <dbReference type="EMBL" id="MBO0414733.1"/>
    </source>
</evidence>
<accession>A0ABS3GJ23</accession>
<keyword evidence="1" id="KW-0238">DNA-binding</keyword>